<dbReference type="SMART" id="SM00829">
    <property type="entry name" value="PKS_ER"/>
    <property type="match status" value="1"/>
</dbReference>
<dbReference type="EMBL" id="BALE01000011">
    <property type="protein sequence ID" value="GAN53804.1"/>
    <property type="molecule type" value="Genomic_DNA"/>
</dbReference>
<dbReference type="GO" id="GO:0008270">
    <property type="term" value="F:zinc ion binding"/>
    <property type="evidence" value="ECO:0007669"/>
    <property type="project" value="InterPro"/>
</dbReference>
<dbReference type="InterPro" id="IPR011032">
    <property type="entry name" value="GroES-like_sf"/>
</dbReference>
<feature type="domain" description="Enoyl reductase (ER)" evidence="7">
    <location>
        <begin position="7"/>
        <end position="337"/>
    </location>
</feature>
<accession>A0A0D6MJH9</accession>
<dbReference type="Gene3D" id="3.40.50.720">
    <property type="entry name" value="NAD(P)-binding Rossmann-like Domain"/>
    <property type="match status" value="1"/>
</dbReference>
<evidence type="ECO:0000313" key="9">
    <source>
        <dbReference type="Proteomes" id="UP000032679"/>
    </source>
</evidence>
<dbReference type="Proteomes" id="UP000032679">
    <property type="component" value="Unassembled WGS sequence"/>
</dbReference>
<dbReference type="InterPro" id="IPR013154">
    <property type="entry name" value="ADH-like_N"/>
</dbReference>
<dbReference type="InterPro" id="IPR002328">
    <property type="entry name" value="ADH_Zn_CS"/>
</dbReference>
<dbReference type="RefSeq" id="WP_048848134.1">
    <property type="nucleotide sequence ID" value="NZ_BALE01000011.1"/>
</dbReference>
<dbReference type="PROSITE" id="PS00059">
    <property type="entry name" value="ADH_ZINC"/>
    <property type="match status" value="1"/>
</dbReference>
<dbReference type="STRING" id="1231623.Tasa_011_023"/>
<dbReference type="SUPFAM" id="SSF51735">
    <property type="entry name" value="NAD(P)-binding Rossmann-fold domains"/>
    <property type="match status" value="1"/>
</dbReference>
<dbReference type="Gene3D" id="3.90.180.10">
    <property type="entry name" value="Medium-chain alcohol dehydrogenases, catalytic domain"/>
    <property type="match status" value="1"/>
</dbReference>
<evidence type="ECO:0000256" key="6">
    <source>
        <dbReference type="RuleBase" id="RU361277"/>
    </source>
</evidence>
<keyword evidence="5" id="KW-0560">Oxidoreductase</keyword>
<keyword evidence="4 6" id="KW-0862">Zinc</keyword>
<dbReference type="Pfam" id="PF00107">
    <property type="entry name" value="ADH_zinc_N"/>
    <property type="match status" value="1"/>
</dbReference>
<dbReference type="Pfam" id="PF08240">
    <property type="entry name" value="ADH_N"/>
    <property type="match status" value="1"/>
</dbReference>
<dbReference type="InterPro" id="IPR013149">
    <property type="entry name" value="ADH-like_C"/>
</dbReference>
<evidence type="ECO:0000256" key="1">
    <source>
        <dbReference type="ARBA" id="ARBA00001947"/>
    </source>
</evidence>
<dbReference type="PANTHER" id="PTHR43161:SF9">
    <property type="entry name" value="SORBITOL DEHYDROGENASE"/>
    <property type="match status" value="1"/>
</dbReference>
<protein>
    <submittedName>
        <fullName evidence="8">Alcohol dehydrogenase GroES domain-containing protein</fullName>
    </submittedName>
</protein>
<reference evidence="8 9" key="1">
    <citation type="submission" date="2012-10" db="EMBL/GenBank/DDBJ databases">
        <title>Genome sequencing of Tanticharoenia sakaeratensis NBRC 103193.</title>
        <authorList>
            <person name="Azuma Y."/>
            <person name="Hadano H."/>
            <person name="Hirakawa H."/>
            <person name="Matsushita K."/>
        </authorList>
    </citation>
    <scope>NUCLEOTIDE SEQUENCE [LARGE SCALE GENOMIC DNA]</scope>
    <source>
        <strain evidence="8 9">NBRC 103193</strain>
    </source>
</reference>
<keyword evidence="9" id="KW-1185">Reference proteome</keyword>
<keyword evidence="3 6" id="KW-0479">Metal-binding</keyword>
<dbReference type="CDD" id="cd08232">
    <property type="entry name" value="idonate-5-DH"/>
    <property type="match status" value="1"/>
</dbReference>
<evidence type="ECO:0000313" key="8">
    <source>
        <dbReference type="EMBL" id="GAN53804.1"/>
    </source>
</evidence>
<gene>
    <name evidence="8" type="ORF">Tasa_011_023</name>
</gene>
<dbReference type="SUPFAM" id="SSF50129">
    <property type="entry name" value="GroES-like"/>
    <property type="match status" value="1"/>
</dbReference>
<evidence type="ECO:0000256" key="2">
    <source>
        <dbReference type="ARBA" id="ARBA00008072"/>
    </source>
</evidence>
<comment type="similarity">
    <text evidence="2 6">Belongs to the zinc-containing alcohol dehydrogenase family.</text>
</comment>
<comment type="cofactor">
    <cofactor evidence="1 6">
        <name>Zn(2+)</name>
        <dbReference type="ChEBI" id="CHEBI:29105"/>
    </cofactor>
</comment>
<dbReference type="InterPro" id="IPR020843">
    <property type="entry name" value="ER"/>
</dbReference>
<sequence length="339" mass="36093">MHAVVIHAPHDLRVTPYEAERPGPGQVRVRIEAGGICGSDLHYYHHGGFGAIRVREPMVIGHEIAGTIVELGPDVDKLAVGDHVAVNPSRPCGHCAMCRNGLFNHCTDMRFYGSAMRTPHVQGGFREELVCDASQCFVGTRASTSTLSMAEPFAVALHAVSRAGSLLGKRVLVTGCGPIGVLAIAAARLHGALEIVATDVVPQPLEIARTLGADRTIDMRADPEALSEYQGTIDVMIECSGNERALAAGLAVMHPCGTVVQVGLGGEVSLPQSTVVAREITLKGSFRFRDEFGIAVSLLDSGRANLDALITHRFPMQDAVAAFDQASDRTRAMKVQLTF</sequence>
<dbReference type="InterPro" id="IPR036291">
    <property type="entry name" value="NAD(P)-bd_dom_sf"/>
</dbReference>
<evidence type="ECO:0000256" key="3">
    <source>
        <dbReference type="ARBA" id="ARBA00022723"/>
    </source>
</evidence>
<name>A0A0D6MJH9_9PROT</name>
<organism evidence="8 9">
    <name type="scientific">Tanticharoenia sakaeratensis NBRC 103193</name>
    <dbReference type="NCBI Taxonomy" id="1231623"/>
    <lineage>
        <taxon>Bacteria</taxon>
        <taxon>Pseudomonadati</taxon>
        <taxon>Pseudomonadota</taxon>
        <taxon>Alphaproteobacteria</taxon>
        <taxon>Acetobacterales</taxon>
        <taxon>Acetobacteraceae</taxon>
        <taxon>Tanticharoenia</taxon>
    </lineage>
</organism>
<evidence type="ECO:0000256" key="5">
    <source>
        <dbReference type="ARBA" id="ARBA00023002"/>
    </source>
</evidence>
<evidence type="ECO:0000256" key="4">
    <source>
        <dbReference type="ARBA" id="ARBA00022833"/>
    </source>
</evidence>
<comment type="caution">
    <text evidence="8">The sequence shown here is derived from an EMBL/GenBank/DDBJ whole genome shotgun (WGS) entry which is preliminary data.</text>
</comment>
<evidence type="ECO:0000259" key="7">
    <source>
        <dbReference type="SMART" id="SM00829"/>
    </source>
</evidence>
<dbReference type="OrthoDB" id="9809185at2"/>
<dbReference type="GO" id="GO:0016616">
    <property type="term" value="F:oxidoreductase activity, acting on the CH-OH group of donors, NAD or NADP as acceptor"/>
    <property type="evidence" value="ECO:0007669"/>
    <property type="project" value="UniProtKB-ARBA"/>
</dbReference>
<proteinExistence type="inferred from homology"/>
<dbReference type="PANTHER" id="PTHR43161">
    <property type="entry name" value="SORBITOL DEHYDROGENASE"/>
    <property type="match status" value="1"/>
</dbReference>
<dbReference type="AlphaFoldDB" id="A0A0D6MJH9"/>